<reference evidence="1 2" key="1">
    <citation type="submission" date="2023-09" db="EMBL/GenBank/DDBJ databases">
        <authorList>
            <person name="Wang M."/>
        </authorList>
    </citation>
    <scope>NUCLEOTIDE SEQUENCE [LARGE SCALE GENOMIC DNA]</scope>
    <source>
        <strain evidence="1">GT-2023</strain>
        <tissue evidence="1">Liver</tissue>
    </source>
</reference>
<organism evidence="1 2">
    <name type="scientific">Cirrhinus molitorella</name>
    <name type="common">mud carp</name>
    <dbReference type="NCBI Taxonomy" id="172907"/>
    <lineage>
        <taxon>Eukaryota</taxon>
        <taxon>Metazoa</taxon>
        <taxon>Chordata</taxon>
        <taxon>Craniata</taxon>
        <taxon>Vertebrata</taxon>
        <taxon>Euteleostomi</taxon>
        <taxon>Actinopterygii</taxon>
        <taxon>Neopterygii</taxon>
        <taxon>Teleostei</taxon>
        <taxon>Ostariophysi</taxon>
        <taxon>Cypriniformes</taxon>
        <taxon>Cyprinidae</taxon>
        <taxon>Labeoninae</taxon>
        <taxon>Labeonini</taxon>
        <taxon>Cirrhinus</taxon>
    </lineage>
</organism>
<gene>
    <name evidence="1" type="ORF">QQF64_026716</name>
</gene>
<accession>A0ABR3NAE1</accession>
<evidence type="ECO:0000313" key="2">
    <source>
        <dbReference type="Proteomes" id="UP001558613"/>
    </source>
</evidence>
<sequence>MSCCGTQERKAAEEKRRRTSFFFIPSYAECRSAALLAAIPPLVPRAAQPAGVSCTNDQPFISPACDLWIAVLVGRSTVSWLRARLWPLAGGRREEGQRETDRRACLIHESPAEVLWGFWLHCPFNAKRRGPPPSSEEDLSNVGKWVSAFLPPG</sequence>
<proteinExistence type="predicted"/>
<dbReference type="EMBL" id="JAYMGO010000005">
    <property type="protein sequence ID" value="KAL1273902.1"/>
    <property type="molecule type" value="Genomic_DNA"/>
</dbReference>
<dbReference type="Proteomes" id="UP001558613">
    <property type="component" value="Unassembled WGS sequence"/>
</dbReference>
<protein>
    <submittedName>
        <fullName evidence="1">Uncharacterized protein</fullName>
    </submittedName>
</protein>
<name>A0ABR3NAE1_9TELE</name>
<comment type="caution">
    <text evidence="1">The sequence shown here is derived from an EMBL/GenBank/DDBJ whole genome shotgun (WGS) entry which is preliminary data.</text>
</comment>
<keyword evidence="2" id="KW-1185">Reference proteome</keyword>
<evidence type="ECO:0000313" key="1">
    <source>
        <dbReference type="EMBL" id="KAL1273902.1"/>
    </source>
</evidence>